<dbReference type="OrthoDB" id="9814821at2"/>
<evidence type="ECO:0000259" key="1">
    <source>
        <dbReference type="Pfam" id="PF01425"/>
    </source>
</evidence>
<sequence>MAGDVGLTGMPACDVVDLLNRGEVTPLDCLDALEARTAIVDVAVNALPILCFDRAREQARLLMQRPLGSRGRLAGLPVPIKDLTDVAGVRTTYGSTIFADHVPEKSDILVETIEAEGGVIYAKSNTPEFGAGANTFNDVFGATLNPWNTKLSAAGSSGGAAVALATGMAWVAQGSDLGGSLRNPASFCGVVGLRPSPGRVASNPGAKIDRLLGVKGPMGRTVEDTALLLDAMTGESPADPLSLPRTESFLAAARSGWRPARVAFSADLGITPVDPEVASICRAAAARFGEIGTLVEEAHPDLSEAHDTFQVMRGLAFAASYAGLLESHADKMKPEVVWNIEKGLGYSMADLVRAENNRAAMFRRMNAFFDTYDLLLCPATIVAAYPVGERYVKECDGYTFSNYVEWLAIAYAITLTTSPALSLPCGFTADGRPVGLQIVGRGRAEGRVLAAARALELVLDLRPITPIDPRSPG</sequence>
<dbReference type="PANTHER" id="PTHR11895">
    <property type="entry name" value="TRANSAMIDASE"/>
    <property type="match status" value="1"/>
</dbReference>
<gene>
    <name evidence="2" type="ORF">C7476_117102</name>
</gene>
<dbReference type="InterPro" id="IPR023631">
    <property type="entry name" value="Amidase_dom"/>
</dbReference>
<reference evidence="2 3" key="1">
    <citation type="submission" date="2018-07" db="EMBL/GenBank/DDBJ databases">
        <title>Genomic Encyclopedia of Type Strains, Phase III (KMG-III): the genomes of soil and plant-associated and newly described type strains.</title>
        <authorList>
            <person name="Whitman W."/>
        </authorList>
    </citation>
    <scope>NUCLEOTIDE SEQUENCE [LARGE SCALE GENOMIC DNA]</scope>
    <source>
        <strain evidence="2 3">31-25a</strain>
    </source>
</reference>
<keyword evidence="3" id="KW-1185">Reference proteome</keyword>
<dbReference type="GO" id="GO:0003824">
    <property type="term" value="F:catalytic activity"/>
    <property type="evidence" value="ECO:0007669"/>
    <property type="project" value="InterPro"/>
</dbReference>
<dbReference type="RefSeq" id="WP_114432109.1">
    <property type="nucleotide sequence ID" value="NZ_QPJM01000017.1"/>
</dbReference>
<dbReference type="Proteomes" id="UP000253324">
    <property type="component" value="Unassembled WGS sequence"/>
</dbReference>
<comment type="caution">
    <text evidence="2">The sequence shown here is derived from an EMBL/GenBank/DDBJ whole genome shotgun (WGS) entry which is preliminary data.</text>
</comment>
<organism evidence="2 3">
    <name type="scientific">Phyllobacterium bourgognense</name>
    <dbReference type="NCBI Taxonomy" id="314236"/>
    <lineage>
        <taxon>Bacteria</taxon>
        <taxon>Pseudomonadati</taxon>
        <taxon>Pseudomonadota</taxon>
        <taxon>Alphaproteobacteria</taxon>
        <taxon>Hyphomicrobiales</taxon>
        <taxon>Phyllobacteriaceae</taxon>
        <taxon>Phyllobacterium</taxon>
    </lineage>
</organism>
<dbReference type="Gene3D" id="3.90.1300.10">
    <property type="entry name" value="Amidase signature (AS) domain"/>
    <property type="match status" value="1"/>
</dbReference>
<dbReference type="PANTHER" id="PTHR11895:SF76">
    <property type="entry name" value="INDOLEACETAMIDE HYDROLASE"/>
    <property type="match status" value="1"/>
</dbReference>
<name>A0A368YL21_9HYPH</name>
<dbReference type="InterPro" id="IPR036928">
    <property type="entry name" value="AS_sf"/>
</dbReference>
<proteinExistence type="predicted"/>
<protein>
    <submittedName>
        <fullName evidence="2">Amidase</fullName>
    </submittedName>
</protein>
<accession>A0A368YL21</accession>
<dbReference type="SUPFAM" id="SSF75304">
    <property type="entry name" value="Amidase signature (AS) enzymes"/>
    <property type="match status" value="1"/>
</dbReference>
<dbReference type="Pfam" id="PF01425">
    <property type="entry name" value="Amidase"/>
    <property type="match status" value="1"/>
</dbReference>
<dbReference type="AlphaFoldDB" id="A0A368YL21"/>
<evidence type="ECO:0000313" key="3">
    <source>
        <dbReference type="Proteomes" id="UP000253324"/>
    </source>
</evidence>
<feature type="domain" description="Amidase" evidence="1">
    <location>
        <begin position="31"/>
        <end position="449"/>
    </location>
</feature>
<dbReference type="EMBL" id="QPJM01000017">
    <property type="protein sequence ID" value="RCW79587.1"/>
    <property type="molecule type" value="Genomic_DNA"/>
</dbReference>
<dbReference type="InterPro" id="IPR000120">
    <property type="entry name" value="Amidase"/>
</dbReference>
<evidence type="ECO:0000313" key="2">
    <source>
        <dbReference type="EMBL" id="RCW79587.1"/>
    </source>
</evidence>